<proteinExistence type="predicted"/>
<dbReference type="KEGG" id="trg:TRUGW13939_04936"/>
<organism evidence="1 2">
    <name type="scientific">Talaromyces rugulosus</name>
    <name type="common">Penicillium rugulosum</name>
    <dbReference type="NCBI Taxonomy" id="121627"/>
    <lineage>
        <taxon>Eukaryota</taxon>
        <taxon>Fungi</taxon>
        <taxon>Dikarya</taxon>
        <taxon>Ascomycota</taxon>
        <taxon>Pezizomycotina</taxon>
        <taxon>Eurotiomycetes</taxon>
        <taxon>Eurotiomycetidae</taxon>
        <taxon>Eurotiales</taxon>
        <taxon>Trichocomaceae</taxon>
        <taxon>Talaromyces</taxon>
        <taxon>Talaromyces sect. Islandici</taxon>
    </lineage>
</organism>
<dbReference type="EMBL" id="CP055900">
    <property type="protein sequence ID" value="QKX57816.1"/>
    <property type="molecule type" value="Genomic_DNA"/>
</dbReference>
<keyword evidence="2" id="KW-1185">Reference proteome</keyword>
<dbReference type="GeneID" id="55992434"/>
<sequence length="77" mass="8922">VFSKLAKSQYPNVSIDERTDIRKRQVLNILMSDSQRSYCLALRDLEDETATTENLASWVITELYDLVNARYIGYGIF</sequence>
<evidence type="ECO:0000313" key="1">
    <source>
        <dbReference type="EMBL" id="QKX57816.1"/>
    </source>
</evidence>
<protein>
    <submittedName>
        <fullName evidence="1">Uncharacterized protein</fullName>
    </submittedName>
</protein>
<gene>
    <name evidence="1" type="ORF">TRUGW13939_04936</name>
</gene>
<name>A0A7H8QVH6_TALRU</name>
<reference evidence="2" key="1">
    <citation type="submission" date="2020-06" db="EMBL/GenBank/DDBJ databases">
        <title>A chromosome-scale genome assembly of Talaromyces rugulosus W13939.</title>
        <authorList>
            <person name="Wang B."/>
            <person name="Guo L."/>
            <person name="Ye K."/>
            <person name="Wang L."/>
        </authorList>
    </citation>
    <scope>NUCLEOTIDE SEQUENCE [LARGE SCALE GENOMIC DNA]</scope>
    <source>
        <strain evidence="2">W13939</strain>
    </source>
</reference>
<evidence type="ECO:0000313" key="2">
    <source>
        <dbReference type="Proteomes" id="UP000509510"/>
    </source>
</evidence>
<dbReference type="RefSeq" id="XP_035343994.1">
    <property type="nucleotide sequence ID" value="XM_035488101.1"/>
</dbReference>
<dbReference type="Proteomes" id="UP000509510">
    <property type="component" value="Chromosome III"/>
</dbReference>
<feature type="non-terminal residue" evidence="1">
    <location>
        <position position="1"/>
    </location>
</feature>
<dbReference type="AlphaFoldDB" id="A0A7H8QVH6"/>
<accession>A0A7H8QVH6</accession>